<dbReference type="Proteomes" id="UP000541636">
    <property type="component" value="Unassembled WGS sequence"/>
</dbReference>
<feature type="transmembrane region" description="Helical" evidence="1">
    <location>
        <begin position="43"/>
        <end position="65"/>
    </location>
</feature>
<keyword evidence="1" id="KW-0812">Transmembrane</keyword>
<gene>
    <name evidence="2" type="ORF">HF690_04655</name>
</gene>
<keyword evidence="1" id="KW-1133">Transmembrane helix</keyword>
<dbReference type="AlphaFoldDB" id="A0A846ZIW1"/>
<comment type="caution">
    <text evidence="2">The sequence shown here is derived from an EMBL/GenBank/DDBJ whole genome shotgun (WGS) entry which is preliminary data.</text>
</comment>
<keyword evidence="1" id="KW-0472">Membrane</keyword>
<evidence type="ECO:0000313" key="3">
    <source>
        <dbReference type="Proteomes" id="UP000541636"/>
    </source>
</evidence>
<name>A0A846ZIW1_9GAMM</name>
<dbReference type="EMBL" id="JAAZQD010000002">
    <property type="protein sequence ID" value="NKZ38245.1"/>
    <property type="molecule type" value="Genomic_DNA"/>
</dbReference>
<proteinExistence type="predicted"/>
<protein>
    <submittedName>
        <fullName evidence="2">Uncharacterized protein</fullName>
    </submittedName>
</protein>
<sequence>MNEFEWLRQTRDLNRTHAPQRDLWAGIAAQLEPRAPATRAPRAWLPMTAAAAMILIGLFLGTALLRAPTSLYDGTHLASDHGQRWKPRDPRLAGAAIEFQAADSEIRLALQQAPDAAFLRRIQQRTHVQQWRLQRYTQRAP</sequence>
<reference evidence="2 3" key="1">
    <citation type="journal article" date="2017" name="Int. J. Syst. Evol. Microbiol.">
        <title>Oleiagrimonas citrea sp. nov., a marine bacterium isolated from tidal flat sediment and emended description of the genus Oleiagrimonas Fang et al. 2015 and Oleiagrimonas soli.</title>
        <authorList>
            <person name="Yang S.H."/>
            <person name="Seo H.S."/>
            <person name="Seong C.N."/>
            <person name="Kwon K.K."/>
        </authorList>
    </citation>
    <scope>NUCLEOTIDE SEQUENCE [LARGE SCALE GENOMIC DNA]</scope>
    <source>
        <strain evidence="2 3">MEBiC09124</strain>
    </source>
</reference>
<dbReference type="RefSeq" id="WP_168608628.1">
    <property type="nucleotide sequence ID" value="NZ_JAAZQD010000002.1"/>
</dbReference>
<accession>A0A846ZIW1</accession>
<keyword evidence="3" id="KW-1185">Reference proteome</keyword>
<evidence type="ECO:0000256" key="1">
    <source>
        <dbReference type="SAM" id="Phobius"/>
    </source>
</evidence>
<evidence type="ECO:0000313" key="2">
    <source>
        <dbReference type="EMBL" id="NKZ38245.1"/>
    </source>
</evidence>
<organism evidence="2 3">
    <name type="scientific">Oleiagrimonas citrea</name>
    <dbReference type="NCBI Taxonomy" id="1665687"/>
    <lineage>
        <taxon>Bacteria</taxon>
        <taxon>Pseudomonadati</taxon>
        <taxon>Pseudomonadota</taxon>
        <taxon>Gammaproteobacteria</taxon>
        <taxon>Lysobacterales</taxon>
        <taxon>Rhodanobacteraceae</taxon>
        <taxon>Oleiagrimonas</taxon>
    </lineage>
</organism>